<evidence type="ECO:0000256" key="2">
    <source>
        <dbReference type="ARBA" id="ARBA00022747"/>
    </source>
</evidence>
<dbReference type="CDD" id="cd17286">
    <property type="entry name" value="RMtype1_S_Lla161ORF747P_TRD1-CR1_like"/>
    <property type="match status" value="1"/>
</dbReference>
<dbReference type="GO" id="GO:0009307">
    <property type="term" value="P:DNA restriction-modification system"/>
    <property type="evidence" value="ECO:0007669"/>
    <property type="project" value="UniProtKB-KW"/>
</dbReference>
<evidence type="ECO:0000256" key="1">
    <source>
        <dbReference type="ARBA" id="ARBA00010923"/>
    </source>
</evidence>
<dbReference type="EC" id="3.1.21.3" evidence="5"/>
<dbReference type="InterPro" id="IPR000055">
    <property type="entry name" value="Restrct_endonuc_typeI_TRD"/>
</dbReference>
<reference evidence="5 6" key="1">
    <citation type="submission" date="2017-01" db="EMBL/GenBank/DDBJ databases">
        <title>The cable genome- insights into the physiology and evolution of filamentous bacteria capable of sulfide oxidation via long distance electron transfer.</title>
        <authorList>
            <person name="Schreiber L."/>
            <person name="Bjerg J.T."/>
            <person name="Boggild A."/>
            <person name="Van De Vossenberg J."/>
            <person name="Meysman F."/>
            <person name="Nielsen L.P."/>
            <person name="Schramm A."/>
            <person name="Kjeldsen K.U."/>
        </authorList>
    </citation>
    <scope>NUCLEOTIDE SEQUENCE [LARGE SCALE GENOMIC DNA]</scope>
    <source>
        <strain evidence="5">A2</strain>
    </source>
</reference>
<dbReference type="Gene3D" id="1.10.287.1120">
    <property type="entry name" value="Bipartite methylase S protein"/>
    <property type="match status" value="1"/>
</dbReference>
<protein>
    <submittedName>
        <fullName evidence="5">Type I restriction enzyme, S subunit</fullName>
        <ecNumber evidence="5">3.1.21.3</ecNumber>
    </submittedName>
</protein>
<dbReference type="GO" id="GO:0009035">
    <property type="term" value="F:type I site-specific deoxyribonuclease activity"/>
    <property type="evidence" value="ECO:0007669"/>
    <property type="project" value="UniProtKB-EC"/>
</dbReference>
<evidence type="ECO:0000313" key="5">
    <source>
        <dbReference type="EMBL" id="RWX48608.1"/>
    </source>
</evidence>
<sequence length="422" mass="47151">MSKKREGKGVKLAVKGALVPKLRFSEFCDESAWVVSYGNKLFDQINNRQATPGLPILAITQEHGAIPRDAIDYHVSVTGKSVETYKEVQPDDFIISLRSFQGGIEFSEYHGVCSPAYVILRKRTELSEVFFKYLFKSHRFIQQLTKNLEGLRDGKMISYRQFSELLLPNPTFDEQQKIADCLASIDELLTFEAQKLDTLKTHKKGLMQQLFPAEGETVPKLRFPEFRDAGEWEGMSIGDFGEVVTGSTPSTMHPEFYGGDIPFVSPADISDFRFVYDTKNTLTALGFDATRPIKANSVLFVCIGSTIGKVAQNMQECATNQQLNSVIPNAQHSGDFVYYALSQNADRIANLAGKQAVPIINKTLFSSVRLPVPKLIEQERIASCLSSLDDLLTAQTQKIETLKTHKKGLMQQLFPSLDEVQG</sequence>
<dbReference type="AlphaFoldDB" id="A0A444J691"/>
<accession>A0A444J691</accession>
<dbReference type="Pfam" id="PF01420">
    <property type="entry name" value="Methylase_S"/>
    <property type="match status" value="2"/>
</dbReference>
<dbReference type="GO" id="GO:0003677">
    <property type="term" value="F:DNA binding"/>
    <property type="evidence" value="ECO:0007669"/>
    <property type="project" value="UniProtKB-KW"/>
</dbReference>
<dbReference type="InterPro" id="IPR044946">
    <property type="entry name" value="Restrct_endonuc_typeI_TRD_sf"/>
</dbReference>
<dbReference type="InterPro" id="IPR052021">
    <property type="entry name" value="Type-I_RS_S_subunit"/>
</dbReference>
<feature type="domain" description="Type I restriction modification DNA specificity" evidence="4">
    <location>
        <begin position="231"/>
        <end position="402"/>
    </location>
</feature>
<comment type="caution">
    <text evidence="5">The sequence shown here is derived from an EMBL/GenBank/DDBJ whole genome shotgun (WGS) entry which is preliminary data.</text>
</comment>
<dbReference type="Gene3D" id="3.90.220.20">
    <property type="entry name" value="DNA methylase specificity domains"/>
    <property type="match status" value="2"/>
</dbReference>
<keyword evidence="5" id="KW-0378">Hydrolase</keyword>
<proteinExistence type="inferred from homology"/>
<feature type="domain" description="Type I restriction modification DNA specificity" evidence="4">
    <location>
        <begin position="64"/>
        <end position="200"/>
    </location>
</feature>
<dbReference type="PANTHER" id="PTHR30408">
    <property type="entry name" value="TYPE-1 RESTRICTION ENZYME ECOKI SPECIFICITY PROTEIN"/>
    <property type="match status" value="1"/>
</dbReference>
<evidence type="ECO:0000259" key="4">
    <source>
        <dbReference type="Pfam" id="PF01420"/>
    </source>
</evidence>
<dbReference type="EMBL" id="MTKQ01000075">
    <property type="protein sequence ID" value="RWX48608.1"/>
    <property type="molecule type" value="Genomic_DNA"/>
</dbReference>
<keyword evidence="2" id="KW-0680">Restriction system</keyword>
<comment type="similarity">
    <text evidence="1">Belongs to the type-I restriction system S methylase family.</text>
</comment>
<gene>
    <name evidence="5" type="ORF">VT99_10752</name>
</gene>
<evidence type="ECO:0000313" key="6">
    <source>
        <dbReference type="Proteomes" id="UP000286862"/>
    </source>
</evidence>
<dbReference type="Proteomes" id="UP000286862">
    <property type="component" value="Unassembled WGS sequence"/>
</dbReference>
<dbReference type="PANTHER" id="PTHR30408:SF12">
    <property type="entry name" value="TYPE I RESTRICTION ENZYME MJAVIII SPECIFICITY SUBUNIT"/>
    <property type="match status" value="1"/>
</dbReference>
<organism evidence="5 6">
    <name type="scientific">Candidatus Electrothrix marina</name>
    <dbReference type="NCBI Taxonomy" id="1859130"/>
    <lineage>
        <taxon>Bacteria</taxon>
        <taxon>Pseudomonadati</taxon>
        <taxon>Thermodesulfobacteriota</taxon>
        <taxon>Desulfobulbia</taxon>
        <taxon>Desulfobulbales</taxon>
        <taxon>Desulfobulbaceae</taxon>
        <taxon>Candidatus Electrothrix</taxon>
    </lineage>
</organism>
<keyword evidence="3" id="KW-0238">DNA-binding</keyword>
<evidence type="ECO:0000256" key="3">
    <source>
        <dbReference type="ARBA" id="ARBA00023125"/>
    </source>
</evidence>
<name>A0A444J691_9BACT</name>
<dbReference type="SUPFAM" id="SSF116734">
    <property type="entry name" value="DNA methylase specificity domain"/>
    <property type="match status" value="2"/>
</dbReference>